<dbReference type="SMART" id="SM00868">
    <property type="entry name" value="zf-AD"/>
    <property type="match status" value="2"/>
</dbReference>
<feature type="domain" description="C2H2-type" evidence="10">
    <location>
        <begin position="520"/>
        <end position="547"/>
    </location>
</feature>
<dbReference type="SUPFAM" id="SSF57667">
    <property type="entry name" value="beta-beta-alpha zinc fingers"/>
    <property type="match status" value="5"/>
</dbReference>
<dbReference type="InterPro" id="IPR036236">
    <property type="entry name" value="Znf_C2H2_sf"/>
</dbReference>
<evidence type="ECO:0000256" key="5">
    <source>
        <dbReference type="ARBA" id="ARBA00022833"/>
    </source>
</evidence>
<keyword evidence="5" id="KW-0862">Zinc</keyword>
<gene>
    <name evidence="11" type="ORF">WA026_005227</name>
</gene>
<dbReference type="SMART" id="SM00355">
    <property type="entry name" value="ZnF_C2H2"/>
    <property type="match status" value="11"/>
</dbReference>
<evidence type="ECO:0000313" key="12">
    <source>
        <dbReference type="Proteomes" id="UP001431783"/>
    </source>
</evidence>
<dbReference type="Gene3D" id="3.30.160.60">
    <property type="entry name" value="Classic Zinc Finger"/>
    <property type="match status" value="5"/>
</dbReference>
<feature type="domain" description="C2H2-type" evidence="10">
    <location>
        <begin position="334"/>
        <end position="357"/>
    </location>
</feature>
<dbReference type="Proteomes" id="UP001431783">
    <property type="component" value="Unassembled WGS sequence"/>
</dbReference>
<evidence type="ECO:0000259" key="10">
    <source>
        <dbReference type="PROSITE" id="PS50157"/>
    </source>
</evidence>
<evidence type="ECO:0000313" key="11">
    <source>
        <dbReference type="EMBL" id="KAK9884275.1"/>
    </source>
</evidence>
<organism evidence="11 12">
    <name type="scientific">Henosepilachna vigintioctopunctata</name>
    <dbReference type="NCBI Taxonomy" id="420089"/>
    <lineage>
        <taxon>Eukaryota</taxon>
        <taxon>Metazoa</taxon>
        <taxon>Ecdysozoa</taxon>
        <taxon>Arthropoda</taxon>
        <taxon>Hexapoda</taxon>
        <taxon>Insecta</taxon>
        <taxon>Pterygota</taxon>
        <taxon>Neoptera</taxon>
        <taxon>Endopterygota</taxon>
        <taxon>Coleoptera</taxon>
        <taxon>Polyphaga</taxon>
        <taxon>Cucujiformia</taxon>
        <taxon>Coccinelloidea</taxon>
        <taxon>Coccinellidae</taxon>
        <taxon>Epilachninae</taxon>
        <taxon>Epilachnini</taxon>
        <taxon>Henosepilachna</taxon>
    </lineage>
</organism>
<dbReference type="GO" id="GO:0005634">
    <property type="term" value="C:nucleus"/>
    <property type="evidence" value="ECO:0007669"/>
    <property type="project" value="UniProtKB-SubCell"/>
</dbReference>
<dbReference type="InterPro" id="IPR050636">
    <property type="entry name" value="C2H2-ZF_domain-containing"/>
</dbReference>
<feature type="domain" description="C2H2-type" evidence="10">
    <location>
        <begin position="458"/>
        <end position="485"/>
    </location>
</feature>
<keyword evidence="8" id="KW-0539">Nucleus</keyword>
<evidence type="ECO:0000256" key="9">
    <source>
        <dbReference type="PROSITE-ProRule" id="PRU00042"/>
    </source>
</evidence>
<dbReference type="PROSITE" id="PS50157">
    <property type="entry name" value="ZINC_FINGER_C2H2_2"/>
    <property type="match status" value="8"/>
</dbReference>
<keyword evidence="4 9" id="KW-0863">Zinc-finger</keyword>
<name>A0AAW1UP29_9CUCU</name>
<evidence type="ECO:0000256" key="6">
    <source>
        <dbReference type="ARBA" id="ARBA00023015"/>
    </source>
</evidence>
<evidence type="ECO:0000256" key="4">
    <source>
        <dbReference type="ARBA" id="ARBA00022771"/>
    </source>
</evidence>
<keyword evidence="6" id="KW-0805">Transcription regulation</keyword>
<evidence type="ECO:0000256" key="8">
    <source>
        <dbReference type="ARBA" id="ARBA00023242"/>
    </source>
</evidence>
<comment type="caution">
    <text evidence="11">The sequence shown here is derived from an EMBL/GenBank/DDBJ whole genome shotgun (WGS) entry which is preliminary data.</text>
</comment>
<evidence type="ECO:0000256" key="1">
    <source>
        <dbReference type="ARBA" id="ARBA00004123"/>
    </source>
</evidence>
<dbReference type="InterPro" id="IPR012934">
    <property type="entry name" value="Znf_AD"/>
</dbReference>
<evidence type="ECO:0000256" key="2">
    <source>
        <dbReference type="ARBA" id="ARBA00022723"/>
    </source>
</evidence>
<comment type="subcellular location">
    <subcellularLocation>
        <location evidence="1">Nucleus</location>
    </subcellularLocation>
</comment>
<feature type="domain" description="C2H2-type" evidence="10">
    <location>
        <begin position="613"/>
        <end position="637"/>
    </location>
</feature>
<keyword evidence="7" id="KW-0804">Transcription</keyword>
<feature type="domain" description="C2H2-type" evidence="10">
    <location>
        <begin position="582"/>
        <end position="609"/>
    </location>
</feature>
<dbReference type="GO" id="GO:0008270">
    <property type="term" value="F:zinc ion binding"/>
    <property type="evidence" value="ECO:0007669"/>
    <property type="project" value="UniProtKB-KW"/>
</dbReference>
<feature type="domain" description="C2H2-type" evidence="10">
    <location>
        <begin position="427"/>
        <end position="454"/>
    </location>
</feature>
<feature type="domain" description="C2H2-type" evidence="10">
    <location>
        <begin position="365"/>
        <end position="392"/>
    </location>
</feature>
<sequence length="637" mass="74586">MTPCRFCFEEQPSNDCLSVNNDEIISMINVIYGDLISSVSNTSSTPVVCKTCMDLLRITYNFKVLCTTTESKLKNFTNCFGLETGNLDLVDVLQKEKAILISSNMIICRICLMEVTDNEFLCVNGKLVGAQYDIKEMLTTSLCDMNLSLTKTPILCKKCVETLIMSFTFYCKCVNSKSNVVNGDYSKHILPGHQNISSGFLQKYESDGKELIKLEKDTDQQEIYTENFNTERHIAEELDIDMANTNTNIPPMPEIIFIKQERDQESFSLTEEIKLEDNLEQMMQTNPVSIEEGKPYNPVTKYYFCKTCTYTTKRKACLIKHKMVHLPDYKREIFKCHECGYTVKRQKYLDRHMSLHAKGVDFKKHKCELCSFCTRKKSKLERHMTVHKDERETTMYKCSKCTFITKWKEYLSQHELTHNATEEEKKFKCVECNFSTNWRGSLIQHKVVHLSGEEALKFQCTECSFKTKRKDNLTKHMIRHMKDEDVRIFYCPECPFTSKYSSKLSRHLHVHKKGDELVVYNCTDCSFQTRWKNNLSQHMRVHQNPSDINLFKCSECSFSTKWKTCLTEHVVMHKTGEESKEFKCTECDFSTKWKKSLNMHQLTHNADDAIKKFKCDMCEYKTYRSHHLKRHMQVHSK</sequence>
<dbReference type="EMBL" id="JARQZJ010000092">
    <property type="protein sequence ID" value="KAK9884275.1"/>
    <property type="molecule type" value="Genomic_DNA"/>
</dbReference>
<feature type="domain" description="C2H2-type" evidence="10">
    <location>
        <begin position="489"/>
        <end position="516"/>
    </location>
</feature>
<evidence type="ECO:0000256" key="7">
    <source>
        <dbReference type="ARBA" id="ARBA00023163"/>
    </source>
</evidence>
<keyword evidence="2" id="KW-0479">Metal-binding</keyword>
<keyword evidence="3" id="KW-0677">Repeat</keyword>
<reference evidence="11 12" key="1">
    <citation type="submission" date="2023-03" db="EMBL/GenBank/DDBJ databases">
        <title>Genome insight into feeding habits of ladybird beetles.</title>
        <authorList>
            <person name="Li H.-S."/>
            <person name="Huang Y.-H."/>
            <person name="Pang H."/>
        </authorList>
    </citation>
    <scope>NUCLEOTIDE SEQUENCE [LARGE SCALE GENOMIC DNA]</scope>
    <source>
        <strain evidence="11">SYSU_2023b</strain>
        <tissue evidence="11">Whole body</tissue>
    </source>
</reference>
<dbReference type="Pfam" id="PF13909">
    <property type="entry name" value="zf-H2C2_5"/>
    <property type="match status" value="3"/>
</dbReference>
<dbReference type="PROSITE" id="PS00028">
    <property type="entry name" value="ZINC_FINGER_C2H2_1"/>
    <property type="match status" value="1"/>
</dbReference>
<dbReference type="PANTHER" id="PTHR47772:SF13">
    <property type="entry name" value="GASTRULA ZINC FINGER PROTEIN XLCGF49.1-LIKE-RELATED"/>
    <property type="match status" value="1"/>
</dbReference>
<dbReference type="PANTHER" id="PTHR47772">
    <property type="entry name" value="ZINC FINGER PROTEIN 200"/>
    <property type="match status" value="1"/>
</dbReference>
<protein>
    <recommendedName>
        <fullName evidence="10">C2H2-type domain-containing protein</fullName>
    </recommendedName>
</protein>
<accession>A0AAW1UP29</accession>
<evidence type="ECO:0000256" key="3">
    <source>
        <dbReference type="ARBA" id="ARBA00022737"/>
    </source>
</evidence>
<keyword evidence="12" id="KW-1185">Reference proteome</keyword>
<proteinExistence type="predicted"/>
<dbReference type="InterPro" id="IPR013087">
    <property type="entry name" value="Znf_C2H2_type"/>
</dbReference>
<dbReference type="Pfam" id="PF00096">
    <property type="entry name" value="zf-C2H2"/>
    <property type="match status" value="1"/>
</dbReference>
<dbReference type="AlphaFoldDB" id="A0AAW1UP29"/>